<dbReference type="EMBL" id="JASBRG010000001">
    <property type="protein sequence ID" value="MDI3318747.1"/>
    <property type="molecule type" value="Genomic_DNA"/>
</dbReference>
<keyword evidence="1 2" id="KW-0732">Signal</keyword>
<gene>
    <name evidence="6" type="ORF">QJ048_03125</name>
</gene>
<evidence type="ECO:0000259" key="5">
    <source>
        <dbReference type="Pfam" id="PF13205"/>
    </source>
</evidence>
<dbReference type="RefSeq" id="WP_282332872.1">
    <property type="nucleotide sequence ID" value="NZ_JASBRG010000001.1"/>
</dbReference>
<evidence type="ECO:0000313" key="7">
    <source>
        <dbReference type="Proteomes" id="UP001226434"/>
    </source>
</evidence>
<protein>
    <submittedName>
        <fullName evidence="6">Glucoamylase family protein</fullName>
    </submittedName>
</protein>
<name>A0ABT6R852_9BACT</name>
<dbReference type="Gene3D" id="1.50.10.140">
    <property type="match status" value="1"/>
</dbReference>
<dbReference type="Pfam" id="PF10091">
    <property type="entry name" value="Glycoamylase"/>
    <property type="match status" value="1"/>
</dbReference>
<sequence>MSAKAYTGLLIMLYVLLCCSKNNDSTPPPEPPVPEVFHLNNITVDGQHASNGFKCKNVKTTPPIMLVFSAPVDMTTTATNIFIRDKNGATVPLTFNNPTPTDSNIVEVKVKNALQNISLYKLTVNTNLTSQKGTKLDAEANVNILTAIDSTDKFPRISDSALLDVVQKQTFKYFWDFAHPVSGMARERNTSGDVVTTGGTGFGVMATIAAANRSFVSRTDAVSQTQKIVSFLKTADSFHGAFPHWLNGATGKVQPFSDKDNGADLVETSFLMQGLLTARQYYNQSSTTETQLRKDIDSLWKAVDWSWFRKDVGSGPENVLYWHWSPNYNWDIGLRVSGWNEALMTYVLAASSPTHTVPKVVYDNGWAQNGNMRNGKTFLGYQLPLGPDWGGPLFFAHYSFLGINPNGLTDAYANYQTQTINHTLINNQYCISNAANYFGYSSQCWGLTASDDGRQGYLAHSPTNDNGTISPTAAVSSLPYAPNQSMAAIKFFYYTLGDKLWKDYGFVDAFNLEDAWFADSFLAIDQGPQVVMIENYRTGLLWNLFMSCPEIKTGMISLGFQSPRL</sequence>
<proteinExistence type="predicted"/>
<evidence type="ECO:0000256" key="1">
    <source>
        <dbReference type="ARBA" id="ARBA00022729"/>
    </source>
</evidence>
<dbReference type="Pfam" id="PF13205">
    <property type="entry name" value="Big_5"/>
    <property type="match status" value="1"/>
</dbReference>
<feature type="domain" description="Glycoamylase-like" evidence="3">
    <location>
        <begin position="335"/>
        <end position="549"/>
    </location>
</feature>
<dbReference type="Pfam" id="PF11329">
    <property type="entry name" value="DUF3131"/>
    <property type="match status" value="1"/>
</dbReference>
<reference evidence="6 7" key="1">
    <citation type="submission" date="2023-05" db="EMBL/GenBank/DDBJ databases">
        <title>Genome sequence of Pinibacter sp. MAH-24.</title>
        <authorList>
            <person name="Huq M.A."/>
        </authorList>
    </citation>
    <scope>NUCLEOTIDE SEQUENCE [LARGE SCALE GENOMIC DNA]</scope>
    <source>
        <strain evidence="6 7">MAH-24</strain>
    </source>
</reference>
<feature type="domain" description="DUF3131" evidence="4">
    <location>
        <begin position="168"/>
        <end position="246"/>
    </location>
</feature>
<feature type="domain" description="SbsA Ig-like" evidence="5">
    <location>
        <begin position="56"/>
        <end position="139"/>
    </location>
</feature>
<evidence type="ECO:0000256" key="2">
    <source>
        <dbReference type="SAM" id="SignalP"/>
    </source>
</evidence>
<comment type="caution">
    <text evidence="6">The sequence shown here is derived from an EMBL/GenBank/DDBJ whole genome shotgun (WGS) entry which is preliminary data.</text>
</comment>
<organism evidence="6 7">
    <name type="scientific">Pinibacter soli</name>
    <dbReference type="NCBI Taxonomy" id="3044211"/>
    <lineage>
        <taxon>Bacteria</taxon>
        <taxon>Pseudomonadati</taxon>
        <taxon>Bacteroidota</taxon>
        <taxon>Chitinophagia</taxon>
        <taxon>Chitinophagales</taxon>
        <taxon>Chitinophagaceae</taxon>
        <taxon>Pinibacter</taxon>
    </lineage>
</organism>
<dbReference type="InterPro" id="IPR019282">
    <property type="entry name" value="Glycoamylase-like_cons_dom"/>
</dbReference>
<keyword evidence="7" id="KW-1185">Reference proteome</keyword>
<dbReference type="InterPro" id="IPR021478">
    <property type="entry name" value="DUF3131"/>
</dbReference>
<dbReference type="InterPro" id="IPR032812">
    <property type="entry name" value="SbsA_Ig"/>
</dbReference>
<evidence type="ECO:0000313" key="6">
    <source>
        <dbReference type="EMBL" id="MDI3318747.1"/>
    </source>
</evidence>
<accession>A0ABT6R852</accession>
<dbReference type="Proteomes" id="UP001226434">
    <property type="component" value="Unassembled WGS sequence"/>
</dbReference>
<feature type="signal peptide" evidence="2">
    <location>
        <begin position="1"/>
        <end position="20"/>
    </location>
</feature>
<evidence type="ECO:0000259" key="4">
    <source>
        <dbReference type="Pfam" id="PF11329"/>
    </source>
</evidence>
<evidence type="ECO:0000259" key="3">
    <source>
        <dbReference type="Pfam" id="PF10091"/>
    </source>
</evidence>
<feature type="chain" id="PRO_5045133089" evidence="2">
    <location>
        <begin position="21"/>
        <end position="565"/>
    </location>
</feature>